<keyword evidence="1" id="KW-0812">Transmembrane</keyword>
<evidence type="ECO:0000313" key="4">
    <source>
        <dbReference type="Proteomes" id="UP001174932"/>
    </source>
</evidence>
<comment type="caution">
    <text evidence="3">The sequence shown here is derived from an EMBL/GenBank/DDBJ whole genome shotgun (WGS) entry which is preliminary data.</text>
</comment>
<sequence>MGPFFTGLVKLVTASLLAGAALNFFGLSADSLLARIGLTPAEAWDLTLRFIAWAVPNMLLGAIVILPLWFFTYLFIPPRGGVDD</sequence>
<proteinExistence type="predicted"/>
<reference evidence="3" key="1">
    <citation type="journal article" date="2015" name="Int. J. Syst. Evol. Microbiol.">
        <title>Rhizobium alvei sp. nov., isolated from a freshwater river.</title>
        <authorList>
            <person name="Sheu S.Y."/>
            <person name="Huang H.W."/>
            <person name="Young C.C."/>
            <person name="Chen W.M."/>
        </authorList>
    </citation>
    <scope>NUCLEOTIDE SEQUENCE</scope>
    <source>
        <strain evidence="3">TNR-22</strain>
    </source>
</reference>
<evidence type="ECO:0000313" key="3">
    <source>
        <dbReference type="EMBL" id="MDO6962617.1"/>
    </source>
</evidence>
<dbReference type="RefSeq" id="WP_304374501.1">
    <property type="nucleotide sequence ID" value="NZ_JAUOZU010000001.1"/>
</dbReference>
<feature type="domain" description="DUF6460" evidence="2">
    <location>
        <begin position="44"/>
        <end position="75"/>
    </location>
</feature>
<feature type="transmembrane region" description="Helical" evidence="1">
    <location>
        <begin position="50"/>
        <end position="76"/>
    </location>
</feature>
<organism evidence="3 4">
    <name type="scientific">Rhizobium alvei</name>
    <dbReference type="NCBI Taxonomy" id="1132659"/>
    <lineage>
        <taxon>Bacteria</taxon>
        <taxon>Pseudomonadati</taxon>
        <taxon>Pseudomonadota</taxon>
        <taxon>Alphaproteobacteria</taxon>
        <taxon>Hyphomicrobiales</taxon>
        <taxon>Rhizobiaceae</taxon>
        <taxon>Rhizobium/Agrobacterium group</taxon>
        <taxon>Rhizobium</taxon>
    </lineage>
</organism>
<name>A0ABT8YGU1_9HYPH</name>
<gene>
    <name evidence="3" type="ORF">Q4481_01535</name>
</gene>
<evidence type="ECO:0000256" key="1">
    <source>
        <dbReference type="SAM" id="Phobius"/>
    </source>
</evidence>
<dbReference type="Pfam" id="PF20061">
    <property type="entry name" value="DUF6460"/>
    <property type="match status" value="1"/>
</dbReference>
<dbReference type="EMBL" id="JAUOZU010000001">
    <property type="protein sequence ID" value="MDO6962617.1"/>
    <property type="molecule type" value="Genomic_DNA"/>
</dbReference>
<dbReference type="Proteomes" id="UP001174932">
    <property type="component" value="Unassembled WGS sequence"/>
</dbReference>
<keyword evidence="1" id="KW-1133">Transmembrane helix</keyword>
<keyword evidence="4" id="KW-1185">Reference proteome</keyword>
<evidence type="ECO:0000259" key="2">
    <source>
        <dbReference type="Pfam" id="PF20061"/>
    </source>
</evidence>
<accession>A0ABT8YGU1</accession>
<dbReference type="InterPro" id="IPR045594">
    <property type="entry name" value="DUF6460"/>
</dbReference>
<reference evidence="3" key="2">
    <citation type="submission" date="2023-07" db="EMBL/GenBank/DDBJ databases">
        <authorList>
            <person name="Shen H."/>
        </authorList>
    </citation>
    <scope>NUCLEOTIDE SEQUENCE</scope>
    <source>
        <strain evidence="3">TNR-22</strain>
    </source>
</reference>
<keyword evidence="1" id="KW-0472">Membrane</keyword>
<protein>
    <submittedName>
        <fullName evidence="3">DUF6460 domain-containing protein</fullName>
    </submittedName>
</protein>